<dbReference type="eggNOG" id="COG0641">
    <property type="taxonomic scope" value="Bacteria"/>
</dbReference>
<keyword evidence="7" id="KW-1185">Reference proteome</keyword>
<dbReference type="GO" id="GO:0046872">
    <property type="term" value="F:metal ion binding"/>
    <property type="evidence" value="ECO:0007669"/>
    <property type="project" value="UniProtKB-KW"/>
</dbReference>
<dbReference type="NCBIfam" id="TIGR04269">
    <property type="entry name" value="SAM_SPASM_FxsB"/>
    <property type="match status" value="1"/>
</dbReference>
<dbReference type="InterPro" id="IPR058240">
    <property type="entry name" value="rSAM_sf"/>
</dbReference>
<keyword evidence="1" id="KW-0949">S-adenosyl-L-methionine</keyword>
<dbReference type="SFLD" id="SFLDG01072">
    <property type="entry name" value="dehydrogenase_like"/>
    <property type="match status" value="1"/>
</dbReference>
<dbReference type="SUPFAM" id="SSF102114">
    <property type="entry name" value="Radical SAM enzymes"/>
    <property type="match status" value="1"/>
</dbReference>
<sequence>MAGHGHQDRPGEWSGNILDVSALRNTDWQPVPFRQFVLKVHSRCNLTCDYCYVYQMADQTWHSQPVTMSRSTAASAIDRIAEHASSHHLPLIHVILHGGEPLLAGREFISYLATTLREALPVSTVVEFGVQTNAVLLNEDLLQVFLEHQIGVGVSLDGTREAHDRHRRHPNGRGSHREVARALRLLGTEPYRELFTGLLCTIDLDTDPLVAYEELLEFNPPMIDFLLPHGNWTDPPPQRAGDSQSTPYSDWLVPLFDRWYSAASQETNIRLFGEILALVLGGASHSEAIGLTAATLLVIETDGAIEQVDTLKSTYPDAAATGLHITDHSFDAALAHPAIVARQIGLAALADTCQGCTVRDVCGGGYYPHRYRAGAGFRNPSVYCPDLLALIRHIRTRVHGDLQRLQQQIR</sequence>
<evidence type="ECO:0000256" key="4">
    <source>
        <dbReference type="ARBA" id="ARBA00023014"/>
    </source>
</evidence>
<dbReference type="RefSeq" id="WP_013872042.1">
    <property type="nucleotide sequence ID" value="NC_015656.1"/>
</dbReference>
<keyword evidence="3" id="KW-0408">Iron</keyword>
<gene>
    <name evidence="6" type="ordered locus">FsymDg_0511</name>
</gene>
<dbReference type="SFLD" id="SFLDG01067">
    <property type="entry name" value="SPASM/twitch_domain_containing"/>
    <property type="match status" value="1"/>
</dbReference>
<evidence type="ECO:0000256" key="3">
    <source>
        <dbReference type="ARBA" id="ARBA00023004"/>
    </source>
</evidence>
<evidence type="ECO:0000313" key="7">
    <source>
        <dbReference type="Proteomes" id="UP000001549"/>
    </source>
</evidence>
<protein>
    <submittedName>
        <fullName evidence="6">Radical SAM domain protein</fullName>
    </submittedName>
</protein>
<dbReference type="InterPro" id="IPR013785">
    <property type="entry name" value="Aldolase_TIM"/>
</dbReference>
<dbReference type="CDD" id="cd01335">
    <property type="entry name" value="Radical_SAM"/>
    <property type="match status" value="1"/>
</dbReference>
<evidence type="ECO:0000256" key="1">
    <source>
        <dbReference type="ARBA" id="ARBA00022691"/>
    </source>
</evidence>
<evidence type="ECO:0000313" key="6">
    <source>
        <dbReference type="EMBL" id="AEH08054.1"/>
    </source>
</evidence>
<dbReference type="PROSITE" id="PS51918">
    <property type="entry name" value="RADICAL_SAM"/>
    <property type="match status" value="1"/>
</dbReference>
<dbReference type="PANTHER" id="PTHR43273:SF8">
    <property type="entry name" value="RADICAL SAM DOMAIN PROTEIN"/>
    <property type="match status" value="1"/>
</dbReference>
<dbReference type="AlphaFoldDB" id="F8B684"/>
<name>F8B684_9ACTN</name>
<accession>F8B684</accession>
<proteinExistence type="predicted"/>
<dbReference type="Pfam" id="PF04055">
    <property type="entry name" value="Radical_SAM"/>
    <property type="match status" value="1"/>
</dbReference>
<organism evidence="6 7">
    <name type="scientific">Candidatus Protofrankia datiscae</name>
    <dbReference type="NCBI Taxonomy" id="2716812"/>
    <lineage>
        <taxon>Bacteria</taxon>
        <taxon>Bacillati</taxon>
        <taxon>Actinomycetota</taxon>
        <taxon>Actinomycetes</taxon>
        <taxon>Frankiales</taxon>
        <taxon>Frankiaceae</taxon>
        <taxon>Protofrankia</taxon>
    </lineage>
</organism>
<dbReference type="EMBL" id="CP002801">
    <property type="protein sequence ID" value="AEH08054.1"/>
    <property type="molecule type" value="Genomic_DNA"/>
</dbReference>
<evidence type="ECO:0000256" key="2">
    <source>
        <dbReference type="ARBA" id="ARBA00022723"/>
    </source>
</evidence>
<dbReference type="HOGENOM" id="CLU_009273_10_2_11"/>
<dbReference type="InterPro" id="IPR023867">
    <property type="entry name" value="Sulphatase_maturase_rSAM"/>
</dbReference>
<dbReference type="KEGG" id="fsy:FsymDg_0511"/>
<dbReference type="GO" id="GO:0051536">
    <property type="term" value="F:iron-sulfur cluster binding"/>
    <property type="evidence" value="ECO:0007669"/>
    <property type="project" value="UniProtKB-KW"/>
</dbReference>
<dbReference type="PANTHER" id="PTHR43273">
    <property type="entry name" value="ANAEROBIC SULFATASE-MATURATING ENZYME HOMOLOG ASLB-RELATED"/>
    <property type="match status" value="1"/>
</dbReference>
<evidence type="ECO:0000259" key="5">
    <source>
        <dbReference type="PROSITE" id="PS51918"/>
    </source>
</evidence>
<dbReference type="SFLD" id="SFLDS00029">
    <property type="entry name" value="Radical_SAM"/>
    <property type="match status" value="1"/>
</dbReference>
<dbReference type="SFLD" id="SFLDG01386">
    <property type="entry name" value="main_SPASM_domain-containing"/>
    <property type="match status" value="1"/>
</dbReference>
<dbReference type="Proteomes" id="UP000001549">
    <property type="component" value="Chromosome"/>
</dbReference>
<keyword evidence="2" id="KW-0479">Metal-binding</keyword>
<keyword evidence="4" id="KW-0411">Iron-sulfur</keyword>
<dbReference type="STRING" id="656024.FsymDg_0511"/>
<dbReference type="Gene3D" id="3.20.20.70">
    <property type="entry name" value="Aldolase class I"/>
    <property type="match status" value="1"/>
</dbReference>
<dbReference type="GO" id="GO:0016491">
    <property type="term" value="F:oxidoreductase activity"/>
    <property type="evidence" value="ECO:0007669"/>
    <property type="project" value="InterPro"/>
</dbReference>
<reference evidence="6 7" key="1">
    <citation type="submission" date="2011-05" db="EMBL/GenBank/DDBJ databases">
        <title>Complete sequence of chromosome of Frankia symbiont of Datisca glomerata.</title>
        <authorList>
            <consortium name="US DOE Joint Genome Institute"/>
            <person name="Lucas S."/>
            <person name="Han J."/>
            <person name="Lapidus A."/>
            <person name="Cheng J.-F."/>
            <person name="Goodwin L."/>
            <person name="Pitluck S."/>
            <person name="Peters L."/>
            <person name="Mikhailova N."/>
            <person name="Chertkov O."/>
            <person name="Teshima H."/>
            <person name="Han C."/>
            <person name="Tapia R."/>
            <person name="Land M."/>
            <person name="Hauser L."/>
            <person name="Kyrpides N."/>
            <person name="Ivanova N."/>
            <person name="Pagani I."/>
            <person name="Berry A."/>
            <person name="Pawlowski K."/>
            <person name="Persson T."/>
            <person name="Vanden Heuvel B."/>
            <person name="Benson D."/>
            <person name="Woyke T."/>
        </authorList>
    </citation>
    <scope>NUCLEOTIDE SEQUENCE [LARGE SCALE GENOMIC DNA]</scope>
    <source>
        <strain evidence="7">4085684</strain>
    </source>
</reference>
<feature type="domain" description="Radical SAM core" evidence="5">
    <location>
        <begin position="30"/>
        <end position="270"/>
    </location>
</feature>
<dbReference type="InterPro" id="IPR026335">
    <property type="entry name" value="rSAM_SPASM_FxsB"/>
</dbReference>
<dbReference type="InterPro" id="IPR007197">
    <property type="entry name" value="rSAM"/>
</dbReference>